<dbReference type="Proteomes" id="UP000318693">
    <property type="component" value="Unassembled WGS sequence"/>
</dbReference>
<organism evidence="2 3">
    <name type="scientific">Georgenia yuyongxinii</name>
    <dbReference type="NCBI Taxonomy" id="2589797"/>
    <lineage>
        <taxon>Bacteria</taxon>
        <taxon>Bacillati</taxon>
        <taxon>Actinomycetota</taxon>
        <taxon>Actinomycetes</taxon>
        <taxon>Micrococcales</taxon>
        <taxon>Bogoriellaceae</taxon>
        <taxon>Georgenia</taxon>
    </lineage>
</organism>
<name>A0A552WQH1_9MICO</name>
<keyword evidence="3" id="KW-1185">Reference proteome</keyword>
<dbReference type="EMBL" id="VJXR01000030">
    <property type="protein sequence ID" value="TRW45041.1"/>
    <property type="molecule type" value="Genomic_DNA"/>
</dbReference>
<evidence type="ECO:0000313" key="2">
    <source>
        <dbReference type="EMBL" id="TRW45041.1"/>
    </source>
</evidence>
<evidence type="ECO:0000256" key="1">
    <source>
        <dbReference type="SAM" id="MobiDB-lite"/>
    </source>
</evidence>
<dbReference type="AlphaFoldDB" id="A0A552WQH1"/>
<dbReference type="InterPro" id="IPR019660">
    <property type="entry name" value="Put_sensory_transdc_reg_YbjN"/>
</dbReference>
<comment type="caution">
    <text evidence="2">The sequence shown here is derived from an EMBL/GenBank/DDBJ whole genome shotgun (WGS) entry which is preliminary data.</text>
</comment>
<evidence type="ECO:0000313" key="3">
    <source>
        <dbReference type="Proteomes" id="UP000318693"/>
    </source>
</evidence>
<protein>
    <submittedName>
        <fullName evidence="2">YbjN domain-containing protein</fullName>
    </submittedName>
</protein>
<feature type="region of interest" description="Disordered" evidence="1">
    <location>
        <begin position="1"/>
        <end position="20"/>
    </location>
</feature>
<gene>
    <name evidence="2" type="ORF">FJ693_11060</name>
</gene>
<accession>A0A552WQH1</accession>
<sequence length="175" mass="19087">MRMARPGFEDAGRPGGHGAATGAAAARDVVLPLSRSRVAAMLEELDYPLFRDRNGDLGAMWAQAVFHIYLLGPDESVLQVRGSWHRRLALERLGEVLALVDGWNREFVGPKCYVRVLDDGRLSVVAEVSTPLGGGASDNQLERLIQRGVGQGMRMMRDLEVHYPDPAEQPPGGLS</sequence>
<reference evidence="2 3" key="1">
    <citation type="submission" date="2019-07" db="EMBL/GenBank/DDBJ databases">
        <title>Georgenia wutianyii sp. nov. and Georgenia *** sp. nov. isolated from plateau pika (Ochotona curzoniae) in the Qinghai-Tibet plateau of China.</title>
        <authorList>
            <person name="Tian Z."/>
        </authorList>
    </citation>
    <scope>NUCLEOTIDE SEQUENCE [LARGE SCALE GENOMIC DNA]</scope>
    <source>
        <strain evidence="2 3">Z446</strain>
    </source>
</reference>
<proteinExistence type="predicted"/>
<dbReference type="Pfam" id="PF10722">
    <property type="entry name" value="YbjN"/>
    <property type="match status" value="1"/>
</dbReference>